<gene>
    <name evidence="7" type="primary">nagA</name>
    <name evidence="7" type="ORF">HSX42_12790</name>
</gene>
<sequence length="405" mass="43267">MKRWLLKNAVVYAETGKIDQGYVLIEGEKVADVGPMSLCPADAGAEVIELSPRFAIVPGFIDVHIHGAAGADVMDATPVAIQAMANALPAEGTTSFLATTMTAPSEQIEAALMNVARYMERENDPGAAEVLGVHLEGPFLSPKRAGAQHPRHLADPDISLFQRWQEVAGGNIRLVTLAPERDGGLDLVAYLKKTGVVASIGHSDAVYEEVKAAVAAGVTHATHLFNGMRGIHHREPGVAGAVLMHDEVMCELIADGLHVAPPMVRFAYRNKRSDGLILITDAMRAKCLGDGQYDLGGQEVTVRGGEARLADGTLAGSVLKLADALRRVLDCTGCTLEEVIRMASWNPAKQLRVLDRKGSLRPGKDADVVVLDEQYKVAMTFCRGALAYCQQSEPQGAGRDGHESH</sequence>
<evidence type="ECO:0000256" key="4">
    <source>
        <dbReference type="ARBA" id="ARBA00023277"/>
    </source>
</evidence>
<dbReference type="SUPFAM" id="SSF51338">
    <property type="entry name" value="Composite domain of metallo-dependent hydrolases"/>
    <property type="match status" value="1"/>
</dbReference>
<keyword evidence="2" id="KW-0479">Metal-binding</keyword>
<keyword evidence="4 5" id="KW-0119">Carbohydrate metabolism</keyword>
<dbReference type="Pfam" id="PF01979">
    <property type="entry name" value="Amidohydro_1"/>
    <property type="match status" value="1"/>
</dbReference>
<dbReference type="Gene3D" id="2.30.40.10">
    <property type="entry name" value="Urease, subunit C, domain 1"/>
    <property type="match status" value="1"/>
</dbReference>
<keyword evidence="3 5" id="KW-0378">Hydrolase</keyword>
<name>A0ABY9Q8A1_GEOTD</name>
<proteinExistence type="inferred from homology"/>
<dbReference type="SUPFAM" id="SSF51556">
    <property type="entry name" value="Metallo-dependent hydrolases"/>
    <property type="match status" value="1"/>
</dbReference>
<dbReference type="CDD" id="cd00854">
    <property type="entry name" value="NagA"/>
    <property type="match status" value="1"/>
</dbReference>
<dbReference type="PANTHER" id="PTHR11113">
    <property type="entry name" value="N-ACETYLGLUCOSAMINE-6-PHOSPHATE DEACETYLASE"/>
    <property type="match status" value="1"/>
</dbReference>
<feature type="domain" description="Amidohydrolase-related" evidence="6">
    <location>
        <begin position="56"/>
        <end position="384"/>
    </location>
</feature>
<evidence type="ECO:0000256" key="5">
    <source>
        <dbReference type="PIRNR" id="PIRNR038994"/>
    </source>
</evidence>
<evidence type="ECO:0000313" key="8">
    <source>
        <dbReference type="Proteomes" id="UP001297580"/>
    </source>
</evidence>
<evidence type="ECO:0000259" key="6">
    <source>
        <dbReference type="Pfam" id="PF01979"/>
    </source>
</evidence>
<accession>A0ABY9Q8A1</accession>
<dbReference type="Proteomes" id="UP001297580">
    <property type="component" value="Chromosome"/>
</dbReference>
<reference evidence="7 8" key="1">
    <citation type="submission" date="2023-08" db="EMBL/GenBank/DDBJ databases">
        <title>Complete genome sequence of Geobacillus thermodenitrificans K1041, a genetically tractable strain representative of the genus Geobacillus.</title>
        <authorList>
            <person name="Kani S."/>
            <person name="Suzuki H."/>
        </authorList>
    </citation>
    <scope>NUCLEOTIDE SEQUENCE [LARGE SCALE GENOMIC DNA]</scope>
    <source>
        <strain evidence="7 8">K1041</strain>
    </source>
</reference>
<evidence type="ECO:0000313" key="7">
    <source>
        <dbReference type="EMBL" id="WMV75145.1"/>
    </source>
</evidence>
<evidence type="ECO:0000256" key="3">
    <source>
        <dbReference type="ARBA" id="ARBA00022801"/>
    </source>
</evidence>
<dbReference type="GO" id="GO:0008448">
    <property type="term" value="F:N-acetylglucosamine-6-phosphate deacetylase activity"/>
    <property type="evidence" value="ECO:0007669"/>
    <property type="project" value="UniProtKB-EC"/>
</dbReference>
<dbReference type="RefSeq" id="WP_099233385.1">
    <property type="nucleotide sequence ID" value="NZ_CP017690.1"/>
</dbReference>
<dbReference type="InterPro" id="IPR011059">
    <property type="entry name" value="Metal-dep_hydrolase_composite"/>
</dbReference>
<dbReference type="EC" id="3.5.1.25" evidence="7"/>
<organism evidence="7 8">
    <name type="scientific">Geobacillus thermodenitrificans</name>
    <dbReference type="NCBI Taxonomy" id="33940"/>
    <lineage>
        <taxon>Bacteria</taxon>
        <taxon>Bacillati</taxon>
        <taxon>Bacillota</taxon>
        <taxon>Bacilli</taxon>
        <taxon>Bacillales</taxon>
        <taxon>Anoxybacillaceae</taxon>
        <taxon>Geobacillus</taxon>
    </lineage>
</organism>
<protein>
    <submittedName>
        <fullName evidence="7">N-acetylglucosamine-6-phosphate deacetylase</fullName>
        <ecNumber evidence="7">3.5.1.25</ecNumber>
    </submittedName>
</protein>
<dbReference type="EMBL" id="CP133461">
    <property type="protein sequence ID" value="WMV75145.1"/>
    <property type="molecule type" value="Genomic_DNA"/>
</dbReference>
<dbReference type="PIRSF" id="PIRSF038994">
    <property type="entry name" value="NagA"/>
    <property type="match status" value="1"/>
</dbReference>
<dbReference type="NCBIfam" id="TIGR00221">
    <property type="entry name" value="nagA"/>
    <property type="match status" value="1"/>
</dbReference>
<dbReference type="InterPro" id="IPR003764">
    <property type="entry name" value="GlcNAc_6-P_deAcase"/>
</dbReference>
<dbReference type="Gene3D" id="3.20.20.140">
    <property type="entry name" value="Metal-dependent hydrolases"/>
    <property type="match status" value="1"/>
</dbReference>
<evidence type="ECO:0000256" key="2">
    <source>
        <dbReference type="ARBA" id="ARBA00022723"/>
    </source>
</evidence>
<comment type="similarity">
    <text evidence="1 5">Belongs to the metallo-dependent hydrolases superfamily. NagA family.</text>
</comment>
<dbReference type="PANTHER" id="PTHR11113:SF14">
    <property type="entry name" value="N-ACETYLGLUCOSAMINE-6-PHOSPHATE DEACETYLASE"/>
    <property type="match status" value="1"/>
</dbReference>
<keyword evidence="8" id="KW-1185">Reference proteome</keyword>
<dbReference type="InterPro" id="IPR032466">
    <property type="entry name" value="Metal_Hydrolase"/>
</dbReference>
<dbReference type="InterPro" id="IPR006680">
    <property type="entry name" value="Amidohydro-rel"/>
</dbReference>
<evidence type="ECO:0000256" key="1">
    <source>
        <dbReference type="ARBA" id="ARBA00010716"/>
    </source>
</evidence>